<feature type="compositionally biased region" description="Acidic residues" evidence="5">
    <location>
        <begin position="127"/>
        <end position="146"/>
    </location>
</feature>
<evidence type="ECO:0000256" key="5">
    <source>
        <dbReference type="SAM" id="MobiDB-lite"/>
    </source>
</evidence>
<evidence type="ECO:0000256" key="4">
    <source>
        <dbReference type="PROSITE-ProRule" id="PRU00042"/>
    </source>
</evidence>
<evidence type="ECO:0000256" key="1">
    <source>
        <dbReference type="ARBA" id="ARBA00022723"/>
    </source>
</evidence>
<dbReference type="EMBL" id="KQ434783">
    <property type="protein sequence ID" value="KZC04899.1"/>
    <property type="molecule type" value="Genomic_DNA"/>
</dbReference>
<dbReference type="GO" id="GO:0000978">
    <property type="term" value="F:RNA polymerase II cis-regulatory region sequence-specific DNA binding"/>
    <property type="evidence" value="ECO:0007669"/>
    <property type="project" value="TreeGrafter"/>
</dbReference>
<dbReference type="AlphaFoldDB" id="A0A154NZ00"/>
<dbReference type="Proteomes" id="UP000076502">
    <property type="component" value="Unassembled WGS sequence"/>
</dbReference>
<dbReference type="GO" id="GO:0008270">
    <property type="term" value="F:zinc ion binding"/>
    <property type="evidence" value="ECO:0007669"/>
    <property type="project" value="UniProtKB-KW"/>
</dbReference>
<dbReference type="SUPFAM" id="SSF57667">
    <property type="entry name" value="beta-beta-alpha zinc fingers"/>
    <property type="match status" value="1"/>
</dbReference>
<sequence length="415" mass="45766">MERYLKDEPKLQSYKKLPTELDTAPWNLFRAPPISWTASTGAANAQFESPIKMEVTTSSEDRETICLDDIKFSPGDHNHNGRDRDLLDRHLDSLSMSSASSACSALSWDSSPSLSCTALILKKEPSEDLEEDEEHEEIEEEEDSGCESEGQILTPPSSPGSGQGHSNSSHSSSGSSMLDVHNLNLHGTGGRSAIVRVTTSNAQGVARLISVTANGYPAVAGTQHAHAGATAAASTVANRHHARSHEHSPPDTKRRIHKCQFPGCKKVYTKSSHLKAHQRTHTDSHKKNYVIEPILLMIVASHVIPKWLTFATFVTLSAIKNSISSFGNRHQKLRFNDETDRHANDERQRGNVVEIQTGEKKGQWDEEKQFEGGTEEGWRAIRESDTEVGDASSVEFLGERGKQARENEMLPDSQK</sequence>
<feature type="region of interest" description="Disordered" evidence="5">
    <location>
        <begin position="360"/>
        <end position="379"/>
    </location>
</feature>
<organism evidence="7 8">
    <name type="scientific">Dufourea novaeangliae</name>
    <name type="common">Sweat bee</name>
    <dbReference type="NCBI Taxonomy" id="178035"/>
    <lineage>
        <taxon>Eukaryota</taxon>
        <taxon>Metazoa</taxon>
        <taxon>Ecdysozoa</taxon>
        <taxon>Arthropoda</taxon>
        <taxon>Hexapoda</taxon>
        <taxon>Insecta</taxon>
        <taxon>Pterygota</taxon>
        <taxon>Neoptera</taxon>
        <taxon>Endopterygota</taxon>
        <taxon>Hymenoptera</taxon>
        <taxon>Apocrita</taxon>
        <taxon>Aculeata</taxon>
        <taxon>Apoidea</taxon>
        <taxon>Anthophila</taxon>
        <taxon>Halictidae</taxon>
        <taxon>Rophitinae</taxon>
        <taxon>Dufourea</taxon>
    </lineage>
</organism>
<feature type="compositionally biased region" description="Basic and acidic residues" evidence="5">
    <location>
        <begin position="397"/>
        <end position="415"/>
    </location>
</feature>
<gene>
    <name evidence="7" type="ORF">WN55_09698</name>
</gene>
<feature type="compositionally biased region" description="Low complexity" evidence="5">
    <location>
        <begin position="164"/>
        <end position="176"/>
    </location>
</feature>
<dbReference type="Gene3D" id="3.30.160.60">
    <property type="entry name" value="Classic Zinc Finger"/>
    <property type="match status" value="1"/>
</dbReference>
<evidence type="ECO:0000259" key="6">
    <source>
        <dbReference type="PROSITE" id="PS50157"/>
    </source>
</evidence>
<keyword evidence="2 4" id="KW-0863">Zinc-finger</keyword>
<dbReference type="PANTHER" id="PTHR23235">
    <property type="entry name" value="KRUEPPEL-LIKE TRANSCRIPTION FACTOR"/>
    <property type="match status" value="1"/>
</dbReference>
<dbReference type="FunFam" id="3.30.160.60:FF:000021">
    <property type="entry name" value="Basic krueppel-like factor 3"/>
    <property type="match status" value="1"/>
</dbReference>
<feature type="domain" description="C2H2-type" evidence="6">
    <location>
        <begin position="257"/>
        <end position="286"/>
    </location>
</feature>
<dbReference type="OrthoDB" id="4748970at2759"/>
<dbReference type="PANTHER" id="PTHR23235:SF120">
    <property type="entry name" value="KRUPPEL-LIKE FACTOR 15"/>
    <property type="match status" value="1"/>
</dbReference>
<protein>
    <submittedName>
        <fullName evidence="7">Krueppel-like factor 7</fullName>
    </submittedName>
</protein>
<dbReference type="InterPro" id="IPR013087">
    <property type="entry name" value="Znf_C2H2_type"/>
</dbReference>
<dbReference type="STRING" id="178035.A0A154NZ00"/>
<reference evidence="7 8" key="1">
    <citation type="submission" date="2015-07" db="EMBL/GenBank/DDBJ databases">
        <title>The genome of Dufourea novaeangliae.</title>
        <authorList>
            <person name="Pan H."/>
            <person name="Kapheim K."/>
        </authorList>
    </citation>
    <scope>NUCLEOTIDE SEQUENCE [LARGE SCALE GENOMIC DNA]</scope>
    <source>
        <strain evidence="7">0120121106</strain>
        <tissue evidence="7">Whole body</tissue>
    </source>
</reference>
<dbReference type="InterPro" id="IPR036236">
    <property type="entry name" value="Znf_C2H2_sf"/>
</dbReference>
<dbReference type="GO" id="GO:0000981">
    <property type="term" value="F:DNA-binding transcription factor activity, RNA polymerase II-specific"/>
    <property type="evidence" value="ECO:0007669"/>
    <property type="project" value="TreeGrafter"/>
</dbReference>
<dbReference type="PROSITE" id="PS50157">
    <property type="entry name" value="ZINC_FINGER_C2H2_2"/>
    <property type="match status" value="1"/>
</dbReference>
<dbReference type="PROSITE" id="PS00028">
    <property type="entry name" value="ZINC_FINGER_C2H2_1"/>
    <property type="match status" value="1"/>
</dbReference>
<evidence type="ECO:0000256" key="3">
    <source>
        <dbReference type="ARBA" id="ARBA00022833"/>
    </source>
</evidence>
<keyword evidence="1" id="KW-0479">Metal-binding</keyword>
<accession>A0A154NZ00</accession>
<keyword evidence="8" id="KW-1185">Reference proteome</keyword>
<keyword evidence="3" id="KW-0862">Zinc</keyword>
<feature type="region of interest" description="Disordered" evidence="5">
    <location>
        <begin position="384"/>
        <end position="415"/>
    </location>
</feature>
<feature type="region of interest" description="Disordered" evidence="5">
    <location>
        <begin position="124"/>
        <end position="184"/>
    </location>
</feature>
<name>A0A154NZ00_DUFNO</name>
<evidence type="ECO:0000313" key="7">
    <source>
        <dbReference type="EMBL" id="KZC04899.1"/>
    </source>
</evidence>
<evidence type="ECO:0000313" key="8">
    <source>
        <dbReference type="Proteomes" id="UP000076502"/>
    </source>
</evidence>
<proteinExistence type="predicted"/>
<evidence type="ECO:0000256" key="2">
    <source>
        <dbReference type="ARBA" id="ARBA00022771"/>
    </source>
</evidence>